<dbReference type="AlphaFoldDB" id="A0A0T5VHM9"/>
<sequence>MPKRKSLSAAVSRGKNEPLGKKRVCVTHIDFYKINYPSIIALNELKRQFENAASDGQEI</sequence>
<protein>
    <submittedName>
        <fullName evidence="1">Uncharacterized protein</fullName>
    </submittedName>
</protein>
<evidence type="ECO:0000313" key="2">
    <source>
        <dbReference type="Proteomes" id="UP000051950"/>
    </source>
</evidence>
<gene>
    <name evidence="1" type="ORF">ASU31_24865</name>
</gene>
<reference evidence="1 2" key="1">
    <citation type="submission" date="2015-11" db="EMBL/GenBank/DDBJ databases">
        <title>Sequence of Pedobacter ginsenosidimutans.</title>
        <authorList>
            <person name="Carson E."/>
            <person name="Keyser V."/>
            <person name="Newman J."/>
            <person name="Miller J."/>
        </authorList>
    </citation>
    <scope>NUCLEOTIDE SEQUENCE [LARGE SCALE GENOMIC DNA]</scope>
    <source>
        <strain evidence="1 2">KACC 14530</strain>
    </source>
</reference>
<dbReference type="Proteomes" id="UP000051950">
    <property type="component" value="Unassembled WGS sequence"/>
</dbReference>
<evidence type="ECO:0000313" key="1">
    <source>
        <dbReference type="EMBL" id="KRT13366.1"/>
    </source>
</evidence>
<proteinExistence type="predicted"/>
<keyword evidence="2" id="KW-1185">Reference proteome</keyword>
<dbReference type="RefSeq" id="WP_057934943.1">
    <property type="nucleotide sequence ID" value="NZ_LMZQ01000047.1"/>
</dbReference>
<accession>A0A0T5VHM9</accession>
<name>A0A0T5VHM9_9SPHI</name>
<comment type="caution">
    <text evidence="1">The sequence shown here is derived from an EMBL/GenBank/DDBJ whole genome shotgun (WGS) entry which is preliminary data.</text>
</comment>
<dbReference type="EMBL" id="LMZQ01000047">
    <property type="protein sequence ID" value="KRT13366.1"/>
    <property type="molecule type" value="Genomic_DNA"/>
</dbReference>
<organism evidence="1 2">
    <name type="scientific">Pedobacter ginsenosidimutans</name>
    <dbReference type="NCBI Taxonomy" id="687842"/>
    <lineage>
        <taxon>Bacteria</taxon>
        <taxon>Pseudomonadati</taxon>
        <taxon>Bacteroidota</taxon>
        <taxon>Sphingobacteriia</taxon>
        <taxon>Sphingobacteriales</taxon>
        <taxon>Sphingobacteriaceae</taxon>
        <taxon>Pedobacter</taxon>
    </lineage>
</organism>